<comment type="function">
    <text evidence="4">Catalyzes the formation of sulfite from adenosine 5'-phosphosulfate (APS) using thioredoxin as an electron donor.</text>
</comment>
<dbReference type="RefSeq" id="WP_013601949.1">
    <property type="nucleotide sequence ID" value="NC_015145.1"/>
</dbReference>
<dbReference type="GO" id="GO:0070814">
    <property type="term" value="P:hydrogen sulfide biosynthetic process"/>
    <property type="evidence" value="ECO:0007669"/>
    <property type="project" value="UniProtKB-UniRule"/>
</dbReference>
<dbReference type="PANTHER" id="PTHR46509">
    <property type="entry name" value="PHOSPHOADENOSINE PHOSPHOSULFATE REDUCTASE"/>
    <property type="match status" value="1"/>
</dbReference>
<comment type="catalytic activity">
    <reaction evidence="4">
        <text>[thioredoxin]-disulfide + sulfite + AMP + 2 H(+) = adenosine 5'-phosphosulfate + [thioredoxin]-dithiol</text>
        <dbReference type="Rhea" id="RHEA:21976"/>
        <dbReference type="Rhea" id="RHEA-COMP:10698"/>
        <dbReference type="Rhea" id="RHEA-COMP:10700"/>
        <dbReference type="ChEBI" id="CHEBI:15378"/>
        <dbReference type="ChEBI" id="CHEBI:17359"/>
        <dbReference type="ChEBI" id="CHEBI:29950"/>
        <dbReference type="ChEBI" id="CHEBI:50058"/>
        <dbReference type="ChEBI" id="CHEBI:58243"/>
        <dbReference type="ChEBI" id="CHEBI:456215"/>
        <dbReference type="EC" id="1.8.4.10"/>
    </reaction>
</comment>
<dbReference type="SUPFAM" id="SSF52402">
    <property type="entry name" value="Adenine nucleotide alpha hydrolases-like"/>
    <property type="match status" value="1"/>
</dbReference>
<dbReference type="InterPro" id="IPR002500">
    <property type="entry name" value="PAPS_reduct_dom"/>
</dbReference>
<dbReference type="InterPro" id="IPR014729">
    <property type="entry name" value="Rossmann-like_a/b/a_fold"/>
</dbReference>
<dbReference type="GO" id="GO:0043866">
    <property type="term" value="F:adenylyl-sulfate reductase (thioredoxin) activity"/>
    <property type="evidence" value="ECO:0007669"/>
    <property type="project" value="UniProtKB-EC"/>
</dbReference>
<keyword evidence="4" id="KW-0408">Iron</keyword>
<feature type="domain" description="Phosphoadenosine phosphosulphate reductase" evidence="5">
    <location>
        <begin position="75"/>
        <end position="244"/>
    </location>
</feature>
<evidence type="ECO:0000256" key="4">
    <source>
        <dbReference type="HAMAP-Rule" id="MF_00063"/>
    </source>
</evidence>
<dbReference type="GO" id="GO:0004604">
    <property type="term" value="F:phosphoadenylyl-sulfate reductase (thioredoxin) activity"/>
    <property type="evidence" value="ECO:0007669"/>
    <property type="project" value="UniProtKB-UniRule"/>
</dbReference>
<evidence type="ECO:0000256" key="2">
    <source>
        <dbReference type="ARBA" id="ARBA00023002"/>
    </source>
</evidence>
<evidence type="ECO:0000313" key="6">
    <source>
        <dbReference type="EMBL" id="ADX74057.1"/>
    </source>
</evidence>
<feature type="binding site" evidence="4">
    <location>
        <position position="238"/>
    </location>
    <ligand>
        <name>[4Fe-4S] cluster</name>
        <dbReference type="ChEBI" id="CHEBI:49883"/>
    </ligand>
</feature>
<protein>
    <recommendedName>
        <fullName evidence="4">Adenosine 5'-phosphosulfate reductase</fullName>
        <shortName evidence="4">APS reductase</shortName>
        <ecNumber evidence="4">1.8.4.10</ecNumber>
    </recommendedName>
    <alternativeName>
        <fullName evidence="4">5'-adenylylsulfate reductase</fullName>
    </alternativeName>
    <alternativeName>
        <fullName evidence="4">Thioredoxin-dependent 5'-adenylylsulfate reductase</fullName>
    </alternativeName>
</protein>
<evidence type="ECO:0000259" key="5">
    <source>
        <dbReference type="Pfam" id="PF01507"/>
    </source>
</evidence>
<comment type="similarity">
    <text evidence="1 4">Belongs to the PAPS reductase family. CysH subfamily.</text>
</comment>
<evidence type="ECO:0000313" key="7">
    <source>
        <dbReference type="Proteomes" id="UP000008639"/>
    </source>
</evidence>
<dbReference type="Proteomes" id="UP000008639">
    <property type="component" value="Chromosome"/>
</dbReference>
<dbReference type="NCBIfam" id="NF002537">
    <property type="entry name" value="PRK02090.1"/>
    <property type="match status" value="1"/>
</dbReference>
<name>F0MBC0_PSEPM</name>
<feature type="binding site" evidence="4">
    <location>
        <position position="155"/>
    </location>
    <ligand>
        <name>[4Fe-4S] cluster</name>
        <dbReference type="ChEBI" id="CHEBI:49883"/>
    </ligand>
</feature>
<dbReference type="GO" id="GO:0019379">
    <property type="term" value="P:sulfate assimilation, phosphoadenylyl sulfate reduction by phosphoadenylyl-sulfate reductase (thioredoxin)"/>
    <property type="evidence" value="ECO:0007669"/>
    <property type="project" value="UniProtKB-UniRule"/>
</dbReference>
<feature type="active site" description="Nucleophile; cysteine thiosulfonate intermediate" evidence="4">
    <location>
        <position position="264"/>
    </location>
</feature>
<dbReference type="STRING" id="930171.Asphe3_29450"/>
<dbReference type="PANTHER" id="PTHR46509:SF1">
    <property type="entry name" value="PHOSPHOADENOSINE PHOSPHOSULFATE REDUCTASE"/>
    <property type="match status" value="1"/>
</dbReference>
<evidence type="ECO:0000256" key="1">
    <source>
        <dbReference type="ARBA" id="ARBA00009732"/>
    </source>
</evidence>
<dbReference type="HAMAP" id="MF_00063">
    <property type="entry name" value="CysH"/>
    <property type="match status" value="1"/>
</dbReference>
<dbReference type="GO" id="GO:0005737">
    <property type="term" value="C:cytoplasm"/>
    <property type="evidence" value="ECO:0007669"/>
    <property type="project" value="UniProtKB-SubCell"/>
</dbReference>
<feature type="binding site" evidence="4">
    <location>
        <position position="156"/>
    </location>
    <ligand>
        <name>[4Fe-4S] cluster</name>
        <dbReference type="ChEBI" id="CHEBI:49883"/>
    </ligand>
</feature>
<reference evidence="6 7" key="1">
    <citation type="journal article" date="2011" name="Stand. Genomic Sci.">
        <title>Complete genome sequence of Arthrobacter phenanthrenivorans type strain (Sphe3).</title>
        <authorList>
            <person name="Kallimanis A."/>
            <person name="Labutti K.M."/>
            <person name="Lapidus A."/>
            <person name="Clum A."/>
            <person name="Lykidis A."/>
            <person name="Mavromatis K."/>
            <person name="Pagani I."/>
            <person name="Liolios K."/>
            <person name="Ivanova N."/>
            <person name="Goodwin L."/>
            <person name="Pitluck S."/>
            <person name="Chen A."/>
            <person name="Palaniappan K."/>
            <person name="Markowitz V."/>
            <person name="Bristow J."/>
            <person name="Velentzas A.D."/>
            <person name="Perisynakis A."/>
            <person name="Ouzounis C.C."/>
            <person name="Kyrpides N.C."/>
            <person name="Koukkou A.I."/>
            <person name="Drainas C."/>
        </authorList>
    </citation>
    <scope>NUCLEOTIDE SEQUENCE [LARGE SCALE GENOMIC DNA]</scope>
    <source>
        <strain evidence="7">DSM 18606 / JCM 16027 / LMG 23796 / Sphe3</strain>
    </source>
</reference>
<proteinExistence type="inferred from homology"/>
<dbReference type="InterPro" id="IPR004511">
    <property type="entry name" value="PAPS/APS_Rdtase"/>
</dbReference>
<dbReference type="GO" id="GO:0051539">
    <property type="term" value="F:4 iron, 4 sulfur cluster binding"/>
    <property type="evidence" value="ECO:0007669"/>
    <property type="project" value="UniProtKB-UniRule"/>
</dbReference>
<organism evidence="6 7">
    <name type="scientific">Pseudarthrobacter phenanthrenivorans (strain DSM 18606 / JCM 16027 / LMG 23796 / Sphe3)</name>
    <name type="common">Arthrobacter phenanthrenivorans</name>
    <dbReference type="NCBI Taxonomy" id="930171"/>
    <lineage>
        <taxon>Bacteria</taxon>
        <taxon>Bacillati</taxon>
        <taxon>Actinomycetota</taxon>
        <taxon>Actinomycetes</taxon>
        <taxon>Micrococcales</taxon>
        <taxon>Micrococcaceae</taxon>
        <taxon>Pseudarthrobacter</taxon>
    </lineage>
</organism>
<sequence precursor="true">MSKHALGVDPVVAPAEAAAQVEATVATAVAEPAGRKLRSKEELKALAEAGAAELGWDAPARDVIGWVERNFELPAVAVACSMADAVLPALVADQMPGVDVLFLETGYHFPQTYATRDEVAANLRVNVVDVLPENTVEQQDRLLGKDLFARDAAQCCALRKVAPLQRTLAGYELWFTGVRRDEAPTRTNTPLVTWDEKNGLVKVNPVAAWTFDQLVQYSDDNLLPVNPLLSQGYPSIGCQPCTRKVAPGDDPRAGRWAGSDKTECGLHV</sequence>
<dbReference type="NCBIfam" id="TIGR00434">
    <property type="entry name" value="cysH"/>
    <property type="match status" value="1"/>
</dbReference>
<dbReference type="Gene3D" id="3.40.50.620">
    <property type="entry name" value="HUPs"/>
    <property type="match status" value="1"/>
</dbReference>
<keyword evidence="2 4" id="KW-0560">Oxidoreductase</keyword>
<dbReference type="GO" id="GO:0046872">
    <property type="term" value="F:metal ion binding"/>
    <property type="evidence" value="ECO:0007669"/>
    <property type="project" value="UniProtKB-KW"/>
</dbReference>
<dbReference type="CDD" id="cd23945">
    <property type="entry name" value="PAPS_reductase"/>
    <property type="match status" value="1"/>
</dbReference>
<keyword evidence="4" id="KW-0411">Iron-sulfur</keyword>
<dbReference type="EMBL" id="CP002379">
    <property type="protein sequence ID" value="ADX74057.1"/>
    <property type="molecule type" value="Genomic_DNA"/>
</dbReference>
<comment type="pathway">
    <text evidence="3 4">Sulfur metabolism; hydrogen sulfide biosynthesis; sulfite from sulfate.</text>
</comment>
<dbReference type="AlphaFoldDB" id="F0MBC0"/>
<evidence type="ECO:0000256" key="3">
    <source>
        <dbReference type="ARBA" id="ARBA00024327"/>
    </source>
</evidence>
<dbReference type="EC" id="1.8.4.10" evidence="4"/>
<dbReference type="eggNOG" id="COG0175">
    <property type="taxonomic scope" value="Bacteria"/>
</dbReference>
<feature type="binding site" evidence="4">
    <location>
        <position position="241"/>
    </location>
    <ligand>
        <name>[4Fe-4S] cluster</name>
        <dbReference type="ChEBI" id="CHEBI:49883"/>
    </ligand>
</feature>
<comment type="cofactor">
    <cofactor evidence="4">
        <name>[4Fe-4S] cluster</name>
        <dbReference type="ChEBI" id="CHEBI:49883"/>
    </cofactor>
    <text evidence="4">Binds 1 [4Fe-4S] cluster per subunit.</text>
</comment>
<gene>
    <name evidence="4" type="primary">cysH</name>
    <name evidence="6" type="ordered locus">Asphe3_29450</name>
</gene>
<keyword evidence="4" id="KW-0479">Metal-binding</keyword>
<dbReference type="KEGG" id="apn:Asphe3_29450"/>
<dbReference type="HOGENOM" id="CLU_044089_2_0_11"/>
<accession>F0MBC0</accession>
<dbReference type="Pfam" id="PF01507">
    <property type="entry name" value="PAPS_reduct"/>
    <property type="match status" value="1"/>
</dbReference>
<keyword evidence="4" id="KW-0963">Cytoplasm</keyword>
<comment type="subcellular location">
    <subcellularLocation>
        <location evidence="4">Cytoplasm</location>
    </subcellularLocation>
</comment>